<evidence type="ECO:0000313" key="1">
    <source>
        <dbReference type="EMBL" id="MED6134315.1"/>
    </source>
</evidence>
<protein>
    <submittedName>
        <fullName evidence="1">Uncharacterized protein</fullName>
    </submittedName>
</protein>
<reference evidence="1 2" key="1">
    <citation type="journal article" date="2023" name="Plants (Basel)">
        <title>Bridging the Gap: Combining Genomics and Transcriptomics Approaches to Understand Stylosanthes scabra, an Orphan Legume from the Brazilian Caatinga.</title>
        <authorList>
            <person name="Ferreira-Neto J.R.C."/>
            <person name="da Silva M.D."/>
            <person name="Binneck E."/>
            <person name="de Melo N.F."/>
            <person name="da Silva R.H."/>
            <person name="de Melo A.L.T.M."/>
            <person name="Pandolfi V."/>
            <person name="Bustamante F.O."/>
            <person name="Brasileiro-Vidal A.C."/>
            <person name="Benko-Iseppon A.M."/>
        </authorList>
    </citation>
    <scope>NUCLEOTIDE SEQUENCE [LARGE SCALE GENOMIC DNA]</scope>
    <source>
        <tissue evidence="1">Leaves</tissue>
    </source>
</reference>
<gene>
    <name evidence="1" type="ORF">PIB30_035972</name>
</gene>
<dbReference type="EMBL" id="JASCZI010060589">
    <property type="protein sequence ID" value="MED6134315.1"/>
    <property type="molecule type" value="Genomic_DNA"/>
</dbReference>
<dbReference type="Proteomes" id="UP001341840">
    <property type="component" value="Unassembled WGS sequence"/>
</dbReference>
<comment type="caution">
    <text evidence="1">The sequence shown here is derived from an EMBL/GenBank/DDBJ whole genome shotgun (WGS) entry which is preliminary data.</text>
</comment>
<name>A0ABU6SE37_9FABA</name>
<organism evidence="1 2">
    <name type="scientific">Stylosanthes scabra</name>
    <dbReference type="NCBI Taxonomy" id="79078"/>
    <lineage>
        <taxon>Eukaryota</taxon>
        <taxon>Viridiplantae</taxon>
        <taxon>Streptophyta</taxon>
        <taxon>Embryophyta</taxon>
        <taxon>Tracheophyta</taxon>
        <taxon>Spermatophyta</taxon>
        <taxon>Magnoliopsida</taxon>
        <taxon>eudicotyledons</taxon>
        <taxon>Gunneridae</taxon>
        <taxon>Pentapetalae</taxon>
        <taxon>rosids</taxon>
        <taxon>fabids</taxon>
        <taxon>Fabales</taxon>
        <taxon>Fabaceae</taxon>
        <taxon>Papilionoideae</taxon>
        <taxon>50 kb inversion clade</taxon>
        <taxon>dalbergioids sensu lato</taxon>
        <taxon>Dalbergieae</taxon>
        <taxon>Pterocarpus clade</taxon>
        <taxon>Stylosanthes</taxon>
    </lineage>
</organism>
<keyword evidence="2" id="KW-1185">Reference proteome</keyword>
<sequence>MQLGQELEAVLTCWGYYGRSGGDIEGRGYISIEKLVSQVSFGDVTTMKEDEL</sequence>
<proteinExistence type="predicted"/>
<evidence type="ECO:0000313" key="2">
    <source>
        <dbReference type="Proteomes" id="UP001341840"/>
    </source>
</evidence>
<accession>A0ABU6SE37</accession>